<dbReference type="Proteomes" id="UP000232149">
    <property type="component" value="Unassembled WGS sequence"/>
</dbReference>
<feature type="transmembrane region" description="Helical" evidence="1">
    <location>
        <begin position="61"/>
        <end position="77"/>
    </location>
</feature>
<dbReference type="EMBL" id="NPDV01000005">
    <property type="protein sequence ID" value="PJZ53876.1"/>
    <property type="molecule type" value="Genomic_DNA"/>
</dbReference>
<dbReference type="AlphaFoldDB" id="A0A2M9YQQ8"/>
<keyword evidence="1" id="KW-0812">Transmembrane</keyword>
<sequence length="243" mass="27766">MILSRNQKKDILSILFRNEFVRKEEGKILFGNDSSAENRQMESFSMHSQKNLRQFLFGKKLLARAFAFFLFVQFFIVCDRGQNEEKKEILLKLMGDFQIELQKNLQSAIQKKGVIGTIEVCKTISPQKEKEIGNEFPAVKIRRVSEKPRNPDHKPEEWEARIFKEWAEASKNGMSPYTVILSDPSGVKILKPIVLENPTCLKCHGGPKDVSPEVAKKIAELYPNDQATGYKLGDLRGAFSATW</sequence>
<evidence type="ECO:0000313" key="3">
    <source>
        <dbReference type="EMBL" id="PJZ53876.1"/>
    </source>
</evidence>
<evidence type="ECO:0000259" key="2">
    <source>
        <dbReference type="Pfam" id="PF11845"/>
    </source>
</evidence>
<protein>
    <recommendedName>
        <fullName evidence="2">Tll0287-like domain-containing protein</fullName>
    </recommendedName>
</protein>
<keyword evidence="5" id="KW-1185">Reference proteome</keyword>
<dbReference type="InterPro" id="IPR021796">
    <property type="entry name" value="Tll0287-like_dom"/>
</dbReference>
<evidence type="ECO:0000313" key="5">
    <source>
        <dbReference type="Proteomes" id="UP000232149"/>
    </source>
</evidence>
<name>A0A2M9YQQ8_9LEPT</name>
<dbReference type="EMBL" id="NPDU01000008">
    <property type="protein sequence ID" value="PJZ63107.1"/>
    <property type="molecule type" value="Genomic_DNA"/>
</dbReference>
<feature type="domain" description="Tll0287-like" evidence="2">
    <location>
        <begin position="84"/>
        <end position="241"/>
    </location>
</feature>
<evidence type="ECO:0000256" key="1">
    <source>
        <dbReference type="SAM" id="Phobius"/>
    </source>
</evidence>
<comment type="caution">
    <text evidence="3">The sequence shown here is derived from an EMBL/GenBank/DDBJ whole genome shotgun (WGS) entry which is preliminary data.</text>
</comment>
<proteinExistence type="predicted"/>
<gene>
    <name evidence="4" type="ORF">CH376_04440</name>
    <name evidence="3" type="ORF">CH380_07690</name>
</gene>
<accession>A0A2M9YQQ8</accession>
<dbReference type="Pfam" id="PF11845">
    <property type="entry name" value="Tll0287-like"/>
    <property type="match status" value="1"/>
</dbReference>
<evidence type="ECO:0000313" key="4">
    <source>
        <dbReference type="EMBL" id="PJZ63107.1"/>
    </source>
</evidence>
<dbReference type="Proteomes" id="UP000232188">
    <property type="component" value="Unassembled WGS sequence"/>
</dbReference>
<evidence type="ECO:0000313" key="6">
    <source>
        <dbReference type="Proteomes" id="UP000232188"/>
    </source>
</evidence>
<reference evidence="5 6" key="1">
    <citation type="submission" date="2017-07" db="EMBL/GenBank/DDBJ databases">
        <title>Leptospira spp. isolated from tropical soils.</title>
        <authorList>
            <person name="Thibeaux R."/>
            <person name="Iraola G."/>
            <person name="Ferres I."/>
            <person name="Bierque E."/>
            <person name="Girault D."/>
            <person name="Soupe-Gilbert M.-E."/>
            <person name="Picardeau M."/>
            <person name="Goarant C."/>
        </authorList>
    </citation>
    <scope>NUCLEOTIDE SEQUENCE [LARGE SCALE GENOMIC DNA]</scope>
    <source>
        <strain evidence="3 6">FH2-B-C1</strain>
        <strain evidence="4 5">FH2-B-D1</strain>
    </source>
</reference>
<keyword evidence="1" id="KW-0472">Membrane</keyword>
<keyword evidence="1" id="KW-1133">Transmembrane helix</keyword>
<organism evidence="3 6">
    <name type="scientific">Leptospira adleri</name>
    <dbReference type="NCBI Taxonomy" id="2023186"/>
    <lineage>
        <taxon>Bacteria</taxon>
        <taxon>Pseudomonadati</taxon>
        <taxon>Spirochaetota</taxon>
        <taxon>Spirochaetia</taxon>
        <taxon>Leptospirales</taxon>
        <taxon>Leptospiraceae</taxon>
        <taxon>Leptospira</taxon>
    </lineage>
</organism>